<sequence>SPAFDALVTPSNVGAIPEHFRTRPGTLRSVHPTHSVCGVGMRAAELLADHHLDSTPVGPHSPFRRLRDVGGQLLMLGCGLGPNTSIHGIEELVEPDYLFSETTEFTLIHADLRQTTMLCRRHDFGGWVQRYERIGPLLEGGGMTVGKVLAATVHLIDAKAMWQAGLAAIKRNPLFFVDRE</sequence>
<dbReference type="PANTHER" id="PTHR11104:SF0">
    <property type="entry name" value="SPBETA PROPHAGE-DERIVED AMINOGLYCOSIDE N(3')-ACETYLTRANSFERASE-LIKE PROTEIN YOKD"/>
    <property type="match status" value="1"/>
</dbReference>
<dbReference type="InterPro" id="IPR003679">
    <property type="entry name" value="Amioglycoside_AcTrfase"/>
</dbReference>
<evidence type="ECO:0000313" key="4">
    <source>
        <dbReference type="EMBL" id="GAJ01780.1"/>
    </source>
</evidence>
<dbReference type="EMBL" id="BARW01017419">
    <property type="protein sequence ID" value="GAJ01780.1"/>
    <property type="molecule type" value="Genomic_DNA"/>
</dbReference>
<evidence type="ECO:0000256" key="1">
    <source>
        <dbReference type="ARBA" id="ARBA00006383"/>
    </source>
</evidence>
<evidence type="ECO:0008006" key="5">
    <source>
        <dbReference type="Google" id="ProtNLM"/>
    </source>
</evidence>
<dbReference type="GO" id="GO:0008080">
    <property type="term" value="F:N-acetyltransferase activity"/>
    <property type="evidence" value="ECO:0007669"/>
    <property type="project" value="InterPro"/>
</dbReference>
<evidence type="ECO:0000256" key="3">
    <source>
        <dbReference type="ARBA" id="ARBA00023315"/>
    </source>
</evidence>
<proteinExistence type="inferred from homology"/>
<protein>
    <recommendedName>
        <fullName evidence="5">Aminoglycoside N(3)-acetyltransferase</fullName>
    </recommendedName>
</protein>
<dbReference type="InterPro" id="IPR028345">
    <property type="entry name" value="Antibiotic_NAT-like"/>
</dbReference>
<reference evidence="4" key="1">
    <citation type="journal article" date="2014" name="Front. Microbiol.">
        <title>High frequency of phylogenetically diverse reductive dehalogenase-homologous genes in deep subseafloor sedimentary metagenomes.</title>
        <authorList>
            <person name="Kawai M."/>
            <person name="Futagami T."/>
            <person name="Toyoda A."/>
            <person name="Takaki Y."/>
            <person name="Nishi S."/>
            <person name="Hori S."/>
            <person name="Arai W."/>
            <person name="Tsubouchi T."/>
            <person name="Morono Y."/>
            <person name="Uchiyama I."/>
            <person name="Ito T."/>
            <person name="Fujiyama A."/>
            <person name="Inagaki F."/>
            <person name="Takami H."/>
        </authorList>
    </citation>
    <scope>NUCLEOTIDE SEQUENCE</scope>
    <source>
        <strain evidence="4">Expedition CK06-06</strain>
    </source>
</reference>
<dbReference type="Pfam" id="PF02522">
    <property type="entry name" value="Antibiotic_NAT"/>
    <property type="match status" value="1"/>
</dbReference>
<comment type="caution">
    <text evidence="4">The sequence shown here is derived from an EMBL/GenBank/DDBJ whole genome shotgun (WGS) entry which is preliminary data.</text>
</comment>
<name>X1V8W7_9ZZZZ</name>
<gene>
    <name evidence="4" type="ORF">S12H4_30102</name>
</gene>
<dbReference type="SUPFAM" id="SSF110710">
    <property type="entry name" value="TTHA0583/YokD-like"/>
    <property type="match status" value="1"/>
</dbReference>
<evidence type="ECO:0000256" key="2">
    <source>
        <dbReference type="ARBA" id="ARBA00022679"/>
    </source>
</evidence>
<keyword evidence="2" id="KW-0808">Transferase</keyword>
<comment type="similarity">
    <text evidence="1">Belongs to the antibiotic N-acetyltransferase family.</text>
</comment>
<dbReference type="GO" id="GO:0046677">
    <property type="term" value="P:response to antibiotic"/>
    <property type="evidence" value="ECO:0007669"/>
    <property type="project" value="InterPro"/>
</dbReference>
<organism evidence="4">
    <name type="scientific">marine sediment metagenome</name>
    <dbReference type="NCBI Taxonomy" id="412755"/>
    <lineage>
        <taxon>unclassified sequences</taxon>
        <taxon>metagenomes</taxon>
        <taxon>ecological metagenomes</taxon>
    </lineage>
</organism>
<accession>X1V8W7</accession>
<keyword evidence="3" id="KW-0012">Acyltransferase</keyword>
<dbReference type="PANTHER" id="PTHR11104">
    <property type="entry name" value="AMINOGLYCOSIDE N3-ACETYLTRANSFERASE"/>
    <property type="match status" value="1"/>
</dbReference>
<feature type="non-terminal residue" evidence="4">
    <location>
        <position position="1"/>
    </location>
</feature>
<dbReference type="AlphaFoldDB" id="X1V8W7"/>